<comment type="caution">
    <text evidence="1">The sequence shown here is derived from an EMBL/GenBank/DDBJ whole genome shotgun (WGS) entry which is preliminary data.</text>
</comment>
<accession>A0ABS3JAL8</accession>
<evidence type="ECO:0008006" key="3">
    <source>
        <dbReference type="Google" id="ProtNLM"/>
    </source>
</evidence>
<sequence>MRRTNTLRANRQLSEGLLVRRLGFSPEQMKQYRQSRLHFRQQVKPHEDSLRTLRTGMLDRVKDSLVTDDELTRMADAMYNQNRQITRIRFRHWQQVRSLCLPDQQATFDQLIRQIGQGMNNPGLRGRVQQRMSEKER</sequence>
<dbReference type="Proteomes" id="UP000664628">
    <property type="component" value="Unassembled WGS sequence"/>
</dbReference>
<protein>
    <recommendedName>
        <fullName evidence="3">Periplasmic heavy metal sensor</fullName>
    </recommendedName>
</protein>
<reference evidence="1 2" key="1">
    <citation type="submission" date="2021-03" db="EMBL/GenBank/DDBJ databases">
        <title>Fibrella sp. HMF5405 genome sequencing and assembly.</title>
        <authorList>
            <person name="Kang H."/>
            <person name="Kim H."/>
            <person name="Bae S."/>
            <person name="Joh K."/>
        </authorList>
    </citation>
    <scope>NUCLEOTIDE SEQUENCE [LARGE SCALE GENOMIC DNA]</scope>
    <source>
        <strain evidence="1 2">HMF5405</strain>
    </source>
</reference>
<keyword evidence="2" id="KW-1185">Reference proteome</keyword>
<evidence type="ECO:0000313" key="2">
    <source>
        <dbReference type="Proteomes" id="UP000664628"/>
    </source>
</evidence>
<evidence type="ECO:0000313" key="1">
    <source>
        <dbReference type="EMBL" id="MBO0947043.1"/>
    </source>
</evidence>
<dbReference type="RefSeq" id="WP_207326966.1">
    <property type="nucleotide sequence ID" value="NZ_JAFMYW010000001.1"/>
</dbReference>
<gene>
    <name evidence="1" type="ORF">J2I46_00505</name>
</gene>
<dbReference type="Gene3D" id="1.20.120.1490">
    <property type="match status" value="1"/>
</dbReference>
<name>A0ABS3JAL8_9BACT</name>
<proteinExistence type="predicted"/>
<dbReference type="EMBL" id="JAFMYW010000001">
    <property type="protein sequence ID" value="MBO0947043.1"/>
    <property type="molecule type" value="Genomic_DNA"/>
</dbReference>
<organism evidence="1 2">
    <name type="scientific">Fibrella forsythiae</name>
    <dbReference type="NCBI Taxonomy" id="2817061"/>
    <lineage>
        <taxon>Bacteria</taxon>
        <taxon>Pseudomonadati</taxon>
        <taxon>Bacteroidota</taxon>
        <taxon>Cytophagia</taxon>
        <taxon>Cytophagales</taxon>
        <taxon>Spirosomataceae</taxon>
        <taxon>Fibrella</taxon>
    </lineage>
</organism>